<name>A0A2J6QBA3_9HELO</name>
<feature type="coiled-coil region" evidence="1">
    <location>
        <begin position="247"/>
        <end position="274"/>
    </location>
</feature>
<evidence type="ECO:0000313" key="4">
    <source>
        <dbReference type="Proteomes" id="UP000235672"/>
    </source>
</evidence>
<accession>A0A2J6QBA3</accession>
<feature type="compositionally biased region" description="Polar residues" evidence="2">
    <location>
        <begin position="570"/>
        <end position="581"/>
    </location>
</feature>
<feature type="compositionally biased region" description="Basic residues" evidence="2">
    <location>
        <begin position="74"/>
        <end position="84"/>
    </location>
</feature>
<feature type="compositionally biased region" description="Gly residues" evidence="2">
    <location>
        <begin position="645"/>
        <end position="657"/>
    </location>
</feature>
<feature type="compositionally biased region" description="Basic and acidic residues" evidence="2">
    <location>
        <begin position="283"/>
        <end position="308"/>
    </location>
</feature>
<dbReference type="STRING" id="1745343.A0A2J6QBA3"/>
<sequence>MARVTRSKKIEISEDNTAIAIQTPLPNTPQKRPEALAEIHNTMGTANLAMDDNAVAKELKNLKAAYRNAIGGGKKGKKLKGRKKDKQDSQADSEETLDSQEHALEDAPGSATDLVPEATHQLLQSRKEDLSASQQQQTKPAAAGRTTRRQMAIAQAAEEELSKSTREATVEVVAVDSSTEGEDVANQHDTKNTTASHTPGKSPVKTLQEVEQACPLAEATTPAEDESEDSFVKQITCRSPAKPVSRIEDSVEALDKLEEALEALDQVAMAERILSSEELKEKVARVKARDSVDPREKRKVQKEPEVKVVRRQVSTKEQAVKPGYASMRVKPTAPKQPVVKKASSMIFKSDADGAKPNEERAKAQPPAKAPVKRPTSLLAPKEPTKSAKQPTRPTFQLPGEAVAQKLKEQREARRAQRESSEDTSHAARVVSGPKIKSTKPPTKPTFVLPGELVSQRKREAHEAKLRAQEEEERKRREFKAKPIRNSIVPDFVPRETVASLARRSKIGVEGMDLGDFAGSKRGSIIGAHRPSLAQATLANTSAPRTKAPVPVRKTSPTTHGPSMSGRALQRSVSVTDVQVQRQRAKEIYNRDNKMTEEIEKEKREREAAAKRAREEAAERGRQASREWAEKQLAKKMAAGDKGLSAGYGPGGQLGLKA</sequence>
<feature type="compositionally biased region" description="Basic and acidic residues" evidence="2">
    <location>
        <begin position="160"/>
        <end position="169"/>
    </location>
</feature>
<proteinExistence type="predicted"/>
<keyword evidence="1" id="KW-0175">Coiled coil</keyword>
<dbReference type="OrthoDB" id="3946796at2759"/>
<feature type="region of interest" description="Disordered" evidence="2">
    <location>
        <begin position="537"/>
        <end position="657"/>
    </location>
</feature>
<feature type="compositionally biased region" description="Basic and acidic residues" evidence="2">
    <location>
        <begin position="405"/>
        <end position="425"/>
    </location>
</feature>
<protein>
    <submittedName>
        <fullName evidence="3">Uncharacterized protein</fullName>
    </submittedName>
</protein>
<dbReference type="Proteomes" id="UP000235672">
    <property type="component" value="Unassembled WGS sequence"/>
</dbReference>
<evidence type="ECO:0000256" key="1">
    <source>
        <dbReference type="SAM" id="Coils"/>
    </source>
</evidence>
<dbReference type="EMBL" id="KZ613474">
    <property type="protein sequence ID" value="PMD23539.1"/>
    <property type="molecule type" value="Genomic_DNA"/>
</dbReference>
<feature type="compositionally biased region" description="Basic and acidic residues" evidence="2">
    <location>
        <begin position="454"/>
        <end position="475"/>
    </location>
</feature>
<dbReference type="AlphaFoldDB" id="A0A2J6QBA3"/>
<keyword evidence="4" id="KW-1185">Reference proteome</keyword>
<gene>
    <name evidence="3" type="ORF">NA56DRAFT_643641</name>
</gene>
<organism evidence="3 4">
    <name type="scientific">Hyaloscypha hepaticicola</name>
    <dbReference type="NCBI Taxonomy" id="2082293"/>
    <lineage>
        <taxon>Eukaryota</taxon>
        <taxon>Fungi</taxon>
        <taxon>Dikarya</taxon>
        <taxon>Ascomycota</taxon>
        <taxon>Pezizomycotina</taxon>
        <taxon>Leotiomycetes</taxon>
        <taxon>Helotiales</taxon>
        <taxon>Hyaloscyphaceae</taxon>
        <taxon>Hyaloscypha</taxon>
    </lineage>
</organism>
<feature type="compositionally biased region" description="Basic and acidic residues" evidence="2">
    <location>
        <begin position="349"/>
        <end position="362"/>
    </location>
</feature>
<feature type="region of interest" description="Disordered" evidence="2">
    <location>
        <begin position="67"/>
        <end position="232"/>
    </location>
</feature>
<feature type="compositionally biased region" description="Basic and acidic residues" evidence="2">
    <location>
        <begin position="583"/>
        <end position="632"/>
    </location>
</feature>
<reference evidence="3 4" key="1">
    <citation type="submission" date="2016-05" db="EMBL/GenBank/DDBJ databases">
        <title>A degradative enzymes factory behind the ericoid mycorrhizal symbiosis.</title>
        <authorList>
            <consortium name="DOE Joint Genome Institute"/>
            <person name="Martino E."/>
            <person name="Morin E."/>
            <person name="Grelet G."/>
            <person name="Kuo A."/>
            <person name="Kohler A."/>
            <person name="Daghino S."/>
            <person name="Barry K."/>
            <person name="Choi C."/>
            <person name="Cichocki N."/>
            <person name="Clum A."/>
            <person name="Copeland A."/>
            <person name="Hainaut M."/>
            <person name="Haridas S."/>
            <person name="Labutti K."/>
            <person name="Lindquist E."/>
            <person name="Lipzen A."/>
            <person name="Khouja H.-R."/>
            <person name="Murat C."/>
            <person name="Ohm R."/>
            <person name="Olson A."/>
            <person name="Spatafora J."/>
            <person name="Veneault-Fourrey C."/>
            <person name="Henrissat B."/>
            <person name="Grigoriev I."/>
            <person name="Martin F."/>
            <person name="Perotto S."/>
        </authorList>
    </citation>
    <scope>NUCLEOTIDE SEQUENCE [LARGE SCALE GENOMIC DNA]</scope>
    <source>
        <strain evidence="3 4">UAMH 7357</strain>
    </source>
</reference>
<evidence type="ECO:0000256" key="2">
    <source>
        <dbReference type="SAM" id="MobiDB-lite"/>
    </source>
</evidence>
<feature type="region of interest" description="Disordered" evidence="2">
    <location>
        <begin position="283"/>
        <end position="477"/>
    </location>
</feature>
<evidence type="ECO:0000313" key="3">
    <source>
        <dbReference type="EMBL" id="PMD23539.1"/>
    </source>
</evidence>